<dbReference type="Pfam" id="PF22578">
    <property type="entry name" value="GGR_cat"/>
    <property type="match status" value="1"/>
</dbReference>
<dbReference type="SUPFAM" id="SSF51905">
    <property type="entry name" value="FAD/NAD(P)-binding domain"/>
    <property type="match status" value="1"/>
</dbReference>
<dbReference type="Pfam" id="PF12831">
    <property type="entry name" value="FAD_oxidored"/>
    <property type="match status" value="1"/>
</dbReference>
<evidence type="ECO:0000256" key="1">
    <source>
        <dbReference type="ARBA" id="ARBA00022516"/>
    </source>
</evidence>
<evidence type="ECO:0000313" key="8">
    <source>
        <dbReference type="EMBL" id="GER91483.1"/>
    </source>
</evidence>
<evidence type="ECO:0000259" key="7">
    <source>
        <dbReference type="Pfam" id="PF22578"/>
    </source>
</evidence>
<gene>
    <name evidence="8" type="ORF">KDW_56450</name>
</gene>
<dbReference type="GO" id="GO:0016491">
    <property type="term" value="F:oxidoreductase activity"/>
    <property type="evidence" value="ECO:0007669"/>
    <property type="project" value="UniProtKB-KW"/>
</dbReference>
<dbReference type="RefSeq" id="WP_151759132.1">
    <property type="nucleotide sequence ID" value="NZ_BKZW01000004.1"/>
</dbReference>
<keyword evidence="4" id="KW-0443">Lipid metabolism</keyword>
<dbReference type="GO" id="GO:0008654">
    <property type="term" value="P:phospholipid biosynthetic process"/>
    <property type="evidence" value="ECO:0007669"/>
    <property type="project" value="UniProtKB-KW"/>
</dbReference>
<name>A0A5J4KV54_9CHLR</name>
<reference evidence="8 9" key="1">
    <citation type="submission" date="2019-10" db="EMBL/GenBank/DDBJ databases">
        <title>Dictyobacter vulcani sp. nov., within the class Ktedonobacteria, isolated from soil of volcanic Mt. Zao.</title>
        <authorList>
            <person name="Zheng Y."/>
            <person name="Wang C.M."/>
            <person name="Sakai Y."/>
            <person name="Abe K."/>
            <person name="Yokota A."/>
            <person name="Yabe S."/>
        </authorList>
    </citation>
    <scope>NUCLEOTIDE SEQUENCE [LARGE SCALE GENOMIC DNA]</scope>
    <source>
        <strain evidence="8 9">W12</strain>
    </source>
</reference>
<evidence type="ECO:0000256" key="6">
    <source>
        <dbReference type="ARBA" id="ARBA00023264"/>
    </source>
</evidence>
<sequence>MSDDYNVLVVGGGPAGLAAAEAAAKRGVRTLVLERQNEIGYPIHTSGGSWVKDMQTLGIPEHLYHPVKTVYFLTPHREVPFHYNPAVACVVDIRGLYQHLAARAVAAGAELRVRHTVEQAIQEQGRMIGVTAKNHVSERLTINADVTIDASGFSRHIGVRADMGGAFHRYGFGAEYDLYAPNYPQDELFLIMGSAFAPQGYAWAFPRGNGRVRLGVGVIHPDSNEDARVYLDRIMQDIPQLATRFKGASPLEYHTGLFPSEGALPSFSRDGLLLAGDSGGHGSTLVGEGIRFAIYSGQMAGETAADAVKAGDTSAAYLSRFDQRWRSRFARDMDISYMINKRIAAYSDAQWDSSLDLLKRLTPAQAAQALRGDFNASLVMGILARNPSLIATGGKRFLDKMLERINKPTAASVEEARR</sequence>
<dbReference type="InterPro" id="IPR054715">
    <property type="entry name" value="GGR_cat"/>
</dbReference>
<evidence type="ECO:0000256" key="2">
    <source>
        <dbReference type="ARBA" id="ARBA00022630"/>
    </source>
</evidence>
<protein>
    <submittedName>
        <fullName evidence="8">NAD(P)/FAD-dependent oxidoreductase</fullName>
    </submittedName>
</protein>
<keyword evidence="5" id="KW-0594">Phospholipid biosynthesis</keyword>
<keyword evidence="3" id="KW-0560">Oxidoreductase</keyword>
<accession>A0A5J4KV54</accession>
<dbReference type="AlphaFoldDB" id="A0A5J4KV54"/>
<keyword evidence="6" id="KW-1208">Phospholipid metabolism</keyword>
<dbReference type="Proteomes" id="UP000326912">
    <property type="component" value="Unassembled WGS sequence"/>
</dbReference>
<keyword evidence="9" id="KW-1185">Reference proteome</keyword>
<proteinExistence type="predicted"/>
<dbReference type="InterPro" id="IPR036188">
    <property type="entry name" value="FAD/NAD-bd_sf"/>
</dbReference>
<dbReference type="InterPro" id="IPR050407">
    <property type="entry name" value="Geranylgeranyl_reductase"/>
</dbReference>
<organism evidence="8 9">
    <name type="scientific">Dictyobacter vulcani</name>
    <dbReference type="NCBI Taxonomy" id="2607529"/>
    <lineage>
        <taxon>Bacteria</taxon>
        <taxon>Bacillati</taxon>
        <taxon>Chloroflexota</taxon>
        <taxon>Ktedonobacteria</taxon>
        <taxon>Ktedonobacterales</taxon>
        <taxon>Dictyobacteraceae</taxon>
        <taxon>Dictyobacter</taxon>
    </lineage>
</organism>
<evidence type="ECO:0000256" key="5">
    <source>
        <dbReference type="ARBA" id="ARBA00023209"/>
    </source>
</evidence>
<comment type="caution">
    <text evidence="8">The sequence shown here is derived from an EMBL/GenBank/DDBJ whole genome shotgun (WGS) entry which is preliminary data.</text>
</comment>
<keyword evidence="1" id="KW-0444">Lipid biosynthesis</keyword>
<keyword evidence="2" id="KW-0285">Flavoprotein</keyword>
<dbReference type="PANTHER" id="PTHR42685">
    <property type="entry name" value="GERANYLGERANYL DIPHOSPHATE REDUCTASE"/>
    <property type="match status" value="1"/>
</dbReference>
<evidence type="ECO:0000313" key="9">
    <source>
        <dbReference type="Proteomes" id="UP000326912"/>
    </source>
</evidence>
<dbReference type="Gene3D" id="3.50.50.60">
    <property type="entry name" value="FAD/NAD(P)-binding domain"/>
    <property type="match status" value="1"/>
</dbReference>
<dbReference type="EMBL" id="BKZW01000004">
    <property type="protein sequence ID" value="GER91483.1"/>
    <property type="molecule type" value="Genomic_DNA"/>
</dbReference>
<feature type="domain" description="Digeranylgeranylglycerophospholipid reductase catalytic" evidence="7">
    <location>
        <begin position="182"/>
        <end position="238"/>
    </location>
</feature>
<dbReference type="PANTHER" id="PTHR42685:SF18">
    <property type="entry name" value="DIGERANYLGERANYLGLYCEROPHOSPHOLIPID REDUCTASE"/>
    <property type="match status" value="1"/>
</dbReference>
<evidence type="ECO:0000256" key="4">
    <source>
        <dbReference type="ARBA" id="ARBA00023098"/>
    </source>
</evidence>
<evidence type="ECO:0000256" key="3">
    <source>
        <dbReference type="ARBA" id="ARBA00023002"/>
    </source>
</evidence>